<accession>A0ABQ4MAI8</accession>
<protein>
    <recommendedName>
        <fullName evidence="3">DUF5643 domain-containing protein</fullName>
    </recommendedName>
</protein>
<proteinExistence type="predicted"/>
<reference evidence="1 2" key="1">
    <citation type="submission" date="2021-03" db="EMBL/GenBank/DDBJ databases">
        <title>Antimicrobial resistance genes in bacteria isolated from Japanese honey, and their potential for conferring macrolide and lincosamide resistance in the American foulbrood pathogen Paenibacillus larvae.</title>
        <authorList>
            <person name="Okamoto M."/>
            <person name="Kumagai M."/>
            <person name="Kanamori H."/>
            <person name="Takamatsu D."/>
        </authorList>
    </citation>
    <scope>NUCLEOTIDE SEQUENCE [LARGE SCALE GENOMIC DNA]</scope>
    <source>
        <strain evidence="1 2">J42TS3</strain>
    </source>
</reference>
<name>A0ABQ4MAI8_9BACL</name>
<dbReference type="RefSeq" id="WP_213654656.1">
    <property type="nucleotide sequence ID" value="NZ_BOSL01000005.1"/>
</dbReference>
<dbReference type="EMBL" id="BOSL01000005">
    <property type="protein sequence ID" value="GIP52980.1"/>
    <property type="molecule type" value="Genomic_DNA"/>
</dbReference>
<sequence>MFQNKKMVLFVSIAVVLAIILIAVLVPKGNSETNAVQNTSANPATSKAAKGNNLVGTWYSDKKDNDVLTILEDGRYASSGWLAPGRYTIEGDKISLTDTFGTTIELQIKEGGQGKELFFENEPLSHTYFTTEELAKQSQEAKKPKELTPEELNQLIAVDVLPGHWISNDGSTDLIITEDKITLNHHGIKDNKSGELEGAITVEYTYTIEEITQKSNDFRSNYFVEMVMIKPDNDFPYKINNMRIYEDSKTGKYKFTTLEFPISTSFEKK</sequence>
<keyword evidence="2" id="KW-1185">Reference proteome</keyword>
<gene>
    <name evidence="1" type="ORF">J42TS3_20150</name>
</gene>
<organism evidence="1 2">
    <name type="scientific">Paenibacillus vini</name>
    <dbReference type="NCBI Taxonomy" id="1476024"/>
    <lineage>
        <taxon>Bacteria</taxon>
        <taxon>Bacillati</taxon>
        <taxon>Bacillota</taxon>
        <taxon>Bacilli</taxon>
        <taxon>Bacillales</taxon>
        <taxon>Paenibacillaceae</taxon>
        <taxon>Paenibacillus</taxon>
    </lineage>
</organism>
<evidence type="ECO:0008006" key="3">
    <source>
        <dbReference type="Google" id="ProtNLM"/>
    </source>
</evidence>
<evidence type="ECO:0000313" key="1">
    <source>
        <dbReference type="EMBL" id="GIP52980.1"/>
    </source>
</evidence>
<dbReference type="Proteomes" id="UP000679992">
    <property type="component" value="Unassembled WGS sequence"/>
</dbReference>
<evidence type="ECO:0000313" key="2">
    <source>
        <dbReference type="Proteomes" id="UP000679992"/>
    </source>
</evidence>
<comment type="caution">
    <text evidence="1">The sequence shown here is derived from an EMBL/GenBank/DDBJ whole genome shotgun (WGS) entry which is preliminary data.</text>
</comment>